<sequence>MRELAGDRPLDMASWEAVPPSLRTLIDPGWVIEADGACLLVALRDGYHGSRAVFADATGFEASVNGLGIPDRDLGAEAGERTRDLFVRAVSYAAFALTRAESTTATGGLTAVVSLSNSLEEEPGVTARVTFFLERDDEPSLVEDVDAYREEALLVFRRSDL</sequence>
<proteinExistence type="predicted"/>
<dbReference type="EMBL" id="BMML01000017">
    <property type="protein sequence ID" value="GGN28335.1"/>
    <property type="molecule type" value="Genomic_DNA"/>
</dbReference>
<reference evidence="1" key="2">
    <citation type="submission" date="2020-09" db="EMBL/GenBank/DDBJ databases">
        <authorList>
            <person name="Sun Q."/>
            <person name="Zhou Y."/>
        </authorList>
    </citation>
    <scope>NUCLEOTIDE SEQUENCE</scope>
    <source>
        <strain evidence="1">CGMCC 4.7110</strain>
    </source>
</reference>
<evidence type="ECO:0000313" key="1">
    <source>
        <dbReference type="EMBL" id="GGN28335.1"/>
    </source>
</evidence>
<gene>
    <name evidence="1" type="ORF">GCM10011578_064350</name>
</gene>
<organism evidence="1 2">
    <name type="scientific">Streptomyces fuscichromogenes</name>
    <dbReference type="NCBI Taxonomy" id="1324013"/>
    <lineage>
        <taxon>Bacteria</taxon>
        <taxon>Bacillati</taxon>
        <taxon>Actinomycetota</taxon>
        <taxon>Actinomycetes</taxon>
        <taxon>Kitasatosporales</taxon>
        <taxon>Streptomycetaceae</taxon>
        <taxon>Streptomyces</taxon>
    </lineage>
</organism>
<name>A0A918CUJ2_9ACTN</name>
<protein>
    <submittedName>
        <fullName evidence="1">Uncharacterized protein</fullName>
    </submittedName>
</protein>
<dbReference type="Proteomes" id="UP000653411">
    <property type="component" value="Unassembled WGS sequence"/>
</dbReference>
<accession>A0A918CUJ2</accession>
<reference evidence="1" key="1">
    <citation type="journal article" date="2014" name="Int. J. Syst. Evol. Microbiol.">
        <title>Complete genome sequence of Corynebacterium casei LMG S-19264T (=DSM 44701T), isolated from a smear-ripened cheese.</title>
        <authorList>
            <consortium name="US DOE Joint Genome Institute (JGI-PGF)"/>
            <person name="Walter F."/>
            <person name="Albersmeier A."/>
            <person name="Kalinowski J."/>
            <person name="Ruckert C."/>
        </authorList>
    </citation>
    <scope>NUCLEOTIDE SEQUENCE</scope>
    <source>
        <strain evidence="1">CGMCC 4.7110</strain>
    </source>
</reference>
<comment type="caution">
    <text evidence="1">The sequence shown here is derived from an EMBL/GenBank/DDBJ whole genome shotgun (WGS) entry which is preliminary data.</text>
</comment>
<evidence type="ECO:0000313" key="2">
    <source>
        <dbReference type="Proteomes" id="UP000653411"/>
    </source>
</evidence>
<keyword evidence="2" id="KW-1185">Reference proteome</keyword>
<dbReference type="AlphaFoldDB" id="A0A918CUJ2"/>